<dbReference type="OrthoDB" id="488993at2"/>
<reference evidence="1 2" key="2">
    <citation type="journal article" date="2016" name="Genome Announc.">
        <title>Draft Genome Sequence of the N2-Fixing Cyanobacterium Nostoc piscinale CENA21, Isolated from the Brazilian Amazon Floodplain.</title>
        <authorList>
            <person name="Leao T."/>
            <person name="Guimaraes P.I."/>
            <person name="de Melo A.G."/>
            <person name="Ramos R.T."/>
            <person name="Leao P.N."/>
            <person name="Silva A."/>
            <person name="Fiore M.F."/>
            <person name="Schneider M.P."/>
        </authorList>
    </citation>
    <scope>NUCLEOTIDE SEQUENCE [LARGE SCALE GENOMIC DNA]</scope>
    <source>
        <strain evidence="1 2">CENA21</strain>
    </source>
</reference>
<dbReference type="EMBL" id="CP012036">
    <property type="protein sequence ID" value="ALF52216.1"/>
    <property type="molecule type" value="Genomic_DNA"/>
</dbReference>
<dbReference type="PATRIC" id="fig|224013.5.peg.984"/>
<evidence type="ECO:0000313" key="2">
    <source>
        <dbReference type="Proteomes" id="UP000062645"/>
    </source>
</evidence>
<reference evidence="2" key="1">
    <citation type="submission" date="2015-07" db="EMBL/GenBank/DDBJ databases">
        <title>Genome Of Nitrogen-Fixing Cyanobacterium Nostoc piscinale CENA21 From Solimoes/Amazon River Floodplain Sediments And Comparative Genomics To Uncover Biosynthetic Natural Products Potential.</title>
        <authorList>
            <person name="Leao T.F."/>
            <person name="Leao P.N."/>
            <person name="Guimaraes P.I."/>
            <person name="de Melo A.G.C."/>
            <person name="Ramos R.T.J."/>
            <person name="Silva A."/>
            <person name="Fiore M.F."/>
            <person name="Schneider M.P.C."/>
        </authorList>
    </citation>
    <scope>NUCLEOTIDE SEQUENCE [LARGE SCALE GENOMIC DNA]</scope>
    <source>
        <strain evidence="2">CENA21</strain>
    </source>
</reference>
<organism evidence="1 2">
    <name type="scientific">Nostoc piscinale CENA21</name>
    <dbReference type="NCBI Taxonomy" id="224013"/>
    <lineage>
        <taxon>Bacteria</taxon>
        <taxon>Bacillati</taxon>
        <taxon>Cyanobacteriota</taxon>
        <taxon>Cyanophyceae</taxon>
        <taxon>Nostocales</taxon>
        <taxon>Nostocaceae</taxon>
        <taxon>Nostoc</taxon>
    </lineage>
</organism>
<dbReference type="AlphaFoldDB" id="A0A0M4T1Q0"/>
<proteinExistence type="predicted"/>
<evidence type="ECO:0000313" key="1">
    <source>
        <dbReference type="EMBL" id="ALF52216.1"/>
    </source>
</evidence>
<name>A0A0M4T1Q0_9NOSO</name>
<evidence type="ECO:0008006" key="3">
    <source>
        <dbReference type="Google" id="ProtNLM"/>
    </source>
</evidence>
<dbReference type="Proteomes" id="UP000062645">
    <property type="component" value="Chromosome"/>
</dbReference>
<dbReference type="RefSeq" id="WP_062288794.1">
    <property type="nucleotide sequence ID" value="NZ_CP012036.1"/>
</dbReference>
<dbReference type="KEGG" id="npz:ACX27_04090"/>
<sequence length="72" mass="8018">MTAEEQKREYVLNAIASYPSQQQAAIALGTCPKVVSQWNTNKTKPRDLAVRVVQLLRTLQEAGIEPPPPIIF</sequence>
<accession>A0A0M4T1Q0</accession>
<protein>
    <recommendedName>
        <fullName evidence="3">DNA-binding protein</fullName>
    </recommendedName>
</protein>
<gene>
    <name evidence="1" type="ORF">ACX27_04090</name>
</gene>
<keyword evidence="2" id="KW-1185">Reference proteome</keyword>
<dbReference type="STRING" id="224013.ACX27_04090"/>